<evidence type="ECO:0000313" key="1">
    <source>
        <dbReference type="EMBL" id="TQJ07236.1"/>
    </source>
</evidence>
<keyword evidence="2" id="KW-1185">Reference proteome</keyword>
<reference evidence="1 2" key="1">
    <citation type="submission" date="2019-06" db="EMBL/GenBank/DDBJ databases">
        <title>Sequencing the genomes of 1000 actinobacteria strains.</title>
        <authorList>
            <person name="Klenk H.-P."/>
        </authorList>
    </citation>
    <scope>NUCLEOTIDE SEQUENCE [LARGE SCALE GENOMIC DNA]</scope>
    <source>
        <strain evidence="1 2">DSM 18607</strain>
    </source>
</reference>
<sequence>MKAVVSGLVPVARRFLLAQFLYHLAEAERGNLTFAKSKKKGPVCSLGVTDHRVLELRFDDQVTAEGVRQATRFYFTEPDVEPDRLLGLHVDWKRPSEEGKSEQDLHAIEAATRMDAHYAAGSS</sequence>
<dbReference type="EMBL" id="VFMN01000001">
    <property type="protein sequence ID" value="TQJ07236.1"/>
    <property type="molecule type" value="Genomic_DNA"/>
</dbReference>
<protein>
    <submittedName>
        <fullName evidence="1">Uncharacterized protein</fullName>
    </submittedName>
</protein>
<accession>A0A542DW09</accession>
<dbReference type="RefSeq" id="WP_141846135.1">
    <property type="nucleotide sequence ID" value="NZ_BAAAPR010000006.1"/>
</dbReference>
<comment type="caution">
    <text evidence="1">The sequence shown here is derived from an EMBL/GenBank/DDBJ whole genome shotgun (WGS) entry which is preliminary data.</text>
</comment>
<dbReference type="Proteomes" id="UP000317893">
    <property type="component" value="Unassembled WGS sequence"/>
</dbReference>
<organism evidence="1 2">
    <name type="scientific">Lapillicoccus jejuensis</name>
    <dbReference type="NCBI Taxonomy" id="402171"/>
    <lineage>
        <taxon>Bacteria</taxon>
        <taxon>Bacillati</taxon>
        <taxon>Actinomycetota</taxon>
        <taxon>Actinomycetes</taxon>
        <taxon>Micrococcales</taxon>
        <taxon>Intrasporangiaceae</taxon>
        <taxon>Lapillicoccus</taxon>
    </lineage>
</organism>
<gene>
    <name evidence="1" type="ORF">FB458_0294</name>
</gene>
<name>A0A542DW09_9MICO</name>
<proteinExistence type="predicted"/>
<dbReference type="OrthoDB" id="368600at85006"/>
<evidence type="ECO:0000313" key="2">
    <source>
        <dbReference type="Proteomes" id="UP000317893"/>
    </source>
</evidence>
<dbReference type="AlphaFoldDB" id="A0A542DW09"/>